<accession>A0A101M4R4</accession>
<organism evidence="2">
    <name type="scientific">Picea glauca</name>
    <name type="common">White spruce</name>
    <name type="synonym">Pinus glauca</name>
    <dbReference type="NCBI Taxonomy" id="3330"/>
    <lineage>
        <taxon>Eukaryota</taxon>
        <taxon>Viridiplantae</taxon>
        <taxon>Streptophyta</taxon>
        <taxon>Embryophyta</taxon>
        <taxon>Tracheophyta</taxon>
        <taxon>Spermatophyta</taxon>
        <taxon>Pinopsida</taxon>
        <taxon>Pinidae</taxon>
        <taxon>Conifers I</taxon>
        <taxon>Pinales</taxon>
        <taxon>Pinaceae</taxon>
        <taxon>Picea</taxon>
    </lineage>
</organism>
<dbReference type="AlphaFoldDB" id="A0A101M4R4"/>
<name>A0A101M4R4_PICGL</name>
<proteinExistence type="predicted"/>
<feature type="region of interest" description="Disordered" evidence="1">
    <location>
        <begin position="1"/>
        <end position="54"/>
    </location>
</feature>
<evidence type="ECO:0000313" key="2">
    <source>
        <dbReference type="EMBL" id="KUM50805.1"/>
    </source>
</evidence>
<feature type="compositionally biased region" description="Basic and acidic residues" evidence="1">
    <location>
        <begin position="1"/>
        <end position="28"/>
    </location>
</feature>
<dbReference type="EMBL" id="LKAM01000001">
    <property type="protein sequence ID" value="KUM50805.1"/>
    <property type="molecule type" value="Genomic_DNA"/>
</dbReference>
<geneLocation type="mitochondrion" evidence="2"/>
<evidence type="ECO:0000256" key="1">
    <source>
        <dbReference type="SAM" id="MobiDB-lite"/>
    </source>
</evidence>
<protein>
    <submittedName>
        <fullName evidence="2">Uncharacterized protein</fullName>
    </submittedName>
</protein>
<comment type="caution">
    <text evidence="2">The sequence shown here is derived from an EMBL/GenBank/DDBJ whole genome shotgun (WGS) entry which is preliminary data.</text>
</comment>
<keyword evidence="2" id="KW-0496">Mitochondrion</keyword>
<gene>
    <name evidence="2" type="ORF">ABT39_MTgene649</name>
</gene>
<reference evidence="2" key="1">
    <citation type="journal article" date="2015" name="Genome Biol. Evol.">
        <title>Organellar Genomes of White Spruce (Picea glauca): Assembly and Annotation.</title>
        <authorList>
            <person name="Jackman S.D."/>
            <person name="Warren R.L."/>
            <person name="Gibb E.A."/>
            <person name="Vandervalk B.P."/>
            <person name="Mohamadi H."/>
            <person name="Chu J."/>
            <person name="Raymond A."/>
            <person name="Pleasance S."/>
            <person name="Coope R."/>
            <person name="Wildung M.R."/>
            <person name="Ritland C.E."/>
            <person name="Bousquet J."/>
            <person name="Jones S.J."/>
            <person name="Bohlmann J."/>
            <person name="Birol I."/>
        </authorList>
    </citation>
    <scope>NUCLEOTIDE SEQUENCE [LARGE SCALE GENOMIC DNA]</scope>
    <source>
        <tissue evidence="2">Flushing bud</tissue>
    </source>
</reference>
<sequence length="54" mass="5833">MDSRPRLAADERNDLPGDGNETRSDRRLVMLGFSSSCSPSERAATASVGHANRD</sequence>